<dbReference type="Gene3D" id="1.10.10.1400">
    <property type="entry name" value="Terminase, small subunit, N-terminal DNA-binding domain, HTH motif"/>
    <property type="match status" value="1"/>
</dbReference>
<organism evidence="1 2">
    <name type="scientific">Guyparkeria halophila</name>
    <dbReference type="NCBI Taxonomy" id="47960"/>
    <lineage>
        <taxon>Bacteria</taxon>
        <taxon>Pseudomonadati</taxon>
        <taxon>Pseudomonadota</taxon>
        <taxon>Gammaproteobacteria</taxon>
        <taxon>Chromatiales</taxon>
        <taxon>Thioalkalibacteraceae</taxon>
        <taxon>Guyparkeria</taxon>
    </lineage>
</organism>
<protein>
    <recommendedName>
        <fullName evidence="3">Terminase small subunit</fullName>
    </recommendedName>
</protein>
<dbReference type="GO" id="GO:0051276">
    <property type="term" value="P:chromosome organization"/>
    <property type="evidence" value="ECO:0007669"/>
    <property type="project" value="InterPro"/>
</dbReference>
<dbReference type="KEGG" id="ghl:GM160_05620"/>
<reference evidence="1 2" key="1">
    <citation type="submission" date="2019-11" db="EMBL/GenBank/DDBJ databases">
        <authorList>
            <person name="Zhang J."/>
            <person name="Sun C."/>
        </authorList>
    </citation>
    <scope>NUCLEOTIDE SEQUENCE [LARGE SCALE GENOMIC DNA]</scope>
    <source>
        <strain evidence="2">sp2</strain>
    </source>
</reference>
<evidence type="ECO:0008006" key="3">
    <source>
        <dbReference type="Google" id="ProtNLM"/>
    </source>
</evidence>
<evidence type="ECO:0000313" key="1">
    <source>
        <dbReference type="EMBL" id="QGT78417.1"/>
    </source>
</evidence>
<sequence>MRGVASGCVMAWHDGLSEKQRRFVEAFAANGGNATRAAMAAGYAHPHVKGSQTLEKVSVREAIEALRLATTNPAIATREQRQVFWSRVVRGEETYFDPKLGREVPYPIEARLRASELLGKSQGDFVHRREVAGRGGGALKIVQVPPKEAAQRVEELREAIVGQ</sequence>
<accession>A0A6I6D2N2</accession>
<dbReference type="Pfam" id="PF03592">
    <property type="entry name" value="Terminase_2"/>
    <property type="match status" value="1"/>
</dbReference>
<dbReference type="AlphaFoldDB" id="A0A6I6D2N2"/>
<dbReference type="EMBL" id="CP046415">
    <property type="protein sequence ID" value="QGT78417.1"/>
    <property type="molecule type" value="Genomic_DNA"/>
</dbReference>
<keyword evidence="2" id="KW-1185">Reference proteome</keyword>
<dbReference type="Proteomes" id="UP000427716">
    <property type="component" value="Chromosome"/>
</dbReference>
<evidence type="ECO:0000313" key="2">
    <source>
        <dbReference type="Proteomes" id="UP000427716"/>
    </source>
</evidence>
<name>A0A6I6D2N2_9GAMM</name>
<gene>
    <name evidence="1" type="ORF">GM160_05620</name>
</gene>
<proteinExistence type="predicted"/>
<dbReference type="InterPro" id="IPR038713">
    <property type="entry name" value="Terminase_Gp1_N_sf"/>
</dbReference>
<dbReference type="InterPro" id="IPR005335">
    <property type="entry name" value="Terminase_ssu"/>
</dbReference>